<dbReference type="InterPro" id="IPR036188">
    <property type="entry name" value="FAD/NAD-bd_sf"/>
</dbReference>
<gene>
    <name evidence="6" type="ORF">B0T22DRAFT_414468</name>
</gene>
<organism evidence="6 7">
    <name type="scientific">Podospora appendiculata</name>
    <dbReference type="NCBI Taxonomy" id="314037"/>
    <lineage>
        <taxon>Eukaryota</taxon>
        <taxon>Fungi</taxon>
        <taxon>Dikarya</taxon>
        <taxon>Ascomycota</taxon>
        <taxon>Pezizomycotina</taxon>
        <taxon>Sordariomycetes</taxon>
        <taxon>Sordariomycetidae</taxon>
        <taxon>Sordariales</taxon>
        <taxon>Podosporaceae</taxon>
        <taxon>Podospora</taxon>
    </lineage>
</organism>
<dbReference type="InterPro" id="IPR051104">
    <property type="entry name" value="FAD_monoxygenase"/>
</dbReference>
<dbReference type="Gene3D" id="3.50.50.60">
    <property type="entry name" value="FAD/NAD(P)-binding domain"/>
    <property type="match status" value="1"/>
</dbReference>
<keyword evidence="3" id="KW-0274">FAD</keyword>
<accession>A0AAE0X2G8</accession>
<evidence type="ECO:0000313" key="6">
    <source>
        <dbReference type="EMBL" id="KAK3683009.1"/>
    </source>
</evidence>
<dbReference type="PANTHER" id="PTHR46720:SF3">
    <property type="entry name" value="FAD-BINDING DOMAIN-CONTAINING PROTEIN-RELATED"/>
    <property type="match status" value="1"/>
</dbReference>
<name>A0AAE0X2G8_9PEZI</name>
<dbReference type="PANTHER" id="PTHR46720">
    <property type="entry name" value="HYDROXYLASE, PUTATIVE (AFU_ORTHOLOGUE AFUA_3G01460)-RELATED"/>
    <property type="match status" value="1"/>
</dbReference>
<protein>
    <submittedName>
        <fullName evidence="6">Salicylate hydroxylase</fullName>
    </submittedName>
</protein>
<proteinExistence type="inferred from homology"/>
<dbReference type="Pfam" id="PF01494">
    <property type="entry name" value="FAD_binding_3"/>
    <property type="match status" value="1"/>
</dbReference>
<dbReference type="Proteomes" id="UP001270362">
    <property type="component" value="Unassembled WGS sequence"/>
</dbReference>
<dbReference type="AlphaFoldDB" id="A0AAE0X2G8"/>
<keyword evidence="4" id="KW-0560">Oxidoreductase</keyword>
<dbReference type="GO" id="GO:0044550">
    <property type="term" value="P:secondary metabolite biosynthetic process"/>
    <property type="evidence" value="ECO:0007669"/>
    <property type="project" value="TreeGrafter"/>
</dbReference>
<evidence type="ECO:0000256" key="3">
    <source>
        <dbReference type="ARBA" id="ARBA00022827"/>
    </source>
</evidence>
<dbReference type="GO" id="GO:0016491">
    <property type="term" value="F:oxidoreductase activity"/>
    <property type="evidence" value="ECO:0007669"/>
    <property type="project" value="UniProtKB-KW"/>
</dbReference>
<comment type="similarity">
    <text evidence="1">Belongs to the paxM FAD-dependent monooxygenase family.</text>
</comment>
<feature type="domain" description="FAD-binding" evidence="5">
    <location>
        <begin position="7"/>
        <end position="336"/>
    </location>
</feature>
<evidence type="ECO:0000256" key="4">
    <source>
        <dbReference type="ARBA" id="ARBA00023002"/>
    </source>
</evidence>
<evidence type="ECO:0000256" key="1">
    <source>
        <dbReference type="ARBA" id="ARBA00007992"/>
    </source>
</evidence>
<dbReference type="PRINTS" id="PR00420">
    <property type="entry name" value="RNGMNOXGNASE"/>
</dbReference>
<dbReference type="GO" id="GO:0071949">
    <property type="term" value="F:FAD binding"/>
    <property type="evidence" value="ECO:0007669"/>
    <property type="project" value="InterPro"/>
</dbReference>
<evidence type="ECO:0000313" key="7">
    <source>
        <dbReference type="Proteomes" id="UP001270362"/>
    </source>
</evidence>
<keyword evidence="7" id="KW-1185">Reference proteome</keyword>
<comment type="caution">
    <text evidence="6">The sequence shown here is derived from an EMBL/GenBank/DDBJ whole genome shotgun (WGS) entry which is preliminary data.</text>
</comment>
<evidence type="ECO:0000256" key="2">
    <source>
        <dbReference type="ARBA" id="ARBA00022630"/>
    </source>
</evidence>
<dbReference type="SUPFAM" id="SSF51905">
    <property type="entry name" value="FAD/NAD(P)-binding domain"/>
    <property type="match status" value="1"/>
</dbReference>
<dbReference type="EMBL" id="JAULSO010000005">
    <property type="protein sequence ID" value="KAK3683009.1"/>
    <property type="molecule type" value="Genomic_DNA"/>
</dbReference>
<keyword evidence="2" id="KW-0285">Flavoprotein</keyword>
<sequence length="429" mass="45769">MADTKIRIAIIGGGLTGATLANALFHVSGLDVHVYESAPTFSERGASVALSSNALHALKRVIPASTELLARAGAVPINSSRAILGSGPQAGTLIVEMGGGVESGVGVHRAALLRELLAPLPPSLLHANKKLTSLTQDNVGDGEVEVSFEDGTVKRFDAVIGADGIFSSVRNYVLGDEAARHAPSPAGWWDCRVLVPFEKAKATIGEQYFDMPRQNAWMGDGGFILHDVLDGGKTVQCAICCVEKEPPKERKRPLTLEMLNEALSGWLDGPIAKAAIELMVDQPNLHGYSQWEQKSTPTYANGRVCIVGDAAHATTPWQGAGAGQAFEDAVILGHLMSNLSSDPSDSTRPVDKIAAAFQAFDAVRRPRCQRVIDSSRDTGVLTCGQDPDAGLNPDKMRAAFGGRWTFIFGLDLDEYKQDAMGKMHEFLGR</sequence>
<reference evidence="6" key="2">
    <citation type="submission" date="2023-06" db="EMBL/GenBank/DDBJ databases">
        <authorList>
            <consortium name="Lawrence Berkeley National Laboratory"/>
            <person name="Haridas S."/>
            <person name="Hensen N."/>
            <person name="Bonometti L."/>
            <person name="Westerberg I."/>
            <person name="Brannstrom I.O."/>
            <person name="Guillou S."/>
            <person name="Cros-Aarteil S."/>
            <person name="Calhoun S."/>
            <person name="Kuo A."/>
            <person name="Mondo S."/>
            <person name="Pangilinan J."/>
            <person name="Riley R."/>
            <person name="Labutti K."/>
            <person name="Andreopoulos B."/>
            <person name="Lipzen A."/>
            <person name="Chen C."/>
            <person name="Yanf M."/>
            <person name="Daum C."/>
            <person name="Ng V."/>
            <person name="Clum A."/>
            <person name="Steindorff A."/>
            <person name="Ohm R."/>
            <person name="Martin F."/>
            <person name="Silar P."/>
            <person name="Natvig D."/>
            <person name="Lalanne C."/>
            <person name="Gautier V."/>
            <person name="Ament-Velasquez S.L."/>
            <person name="Kruys A."/>
            <person name="Hutchinson M.I."/>
            <person name="Powell A.J."/>
            <person name="Barry K."/>
            <person name="Miller A.N."/>
            <person name="Grigoriev I.V."/>
            <person name="Debuchy R."/>
            <person name="Gladieux P."/>
            <person name="Thoren M.H."/>
            <person name="Johannesson H."/>
        </authorList>
    </citation>
    <scope>NUCLEOTIDE SEQUENCE</scope>
    <source>
        <strain evidence="6">CBS 314.62</strain>
    </source>
</reference>
<evidence type="ECO:0000259" key="5">
    <source>
        <dbReference type="Pfam" id="PF01494"/>
    </source>
</evidence>
<dbReference type="InterPro" id="IPR002938">
    <property type="entry name" value="FAD-bd"/>
</dbReference>
<reference evidence="6" key="1">
    <citation type="journal article" date="2023" name="Mol. Phylogenet. Evol.">
        <title>Genome-scale phylogeny and comparative genomics of the fungal order Sordariales.</title>
        <authorList>
            <person name="Hensen N."/>
            <person name="Bonometti L."/>
            <person name="Westerberg I."/>
            <person name="Brannstrom I.O."/>
            <person name="Guillou S."/>
            <person name="Cros-Aarteil S."/>
            <person name="Calhoun S."/>
            <person name="Haridas S."/>
            <person name="Kuo A."/>
            <person name="Mondo S."/>
            <person name="Pangilinan J."/>
            <person name="Riley R."/>
            <person name="LaButti K."/>
            <person name="Andreopoulos B."/>
            <person name="Lipzen A."/>
            <person name="Chen C."/>
            <person name="Yan M."/>
            <person name="Daum C."/>
            <person name="Ng V."/>
            <person name="Clum A."/>
            <person name="Steindorff A."/>
            <person name="Ohm R.A."/>
            <person name="Martin F."/>
            <person name="Silar P."/>
            <person name="Natvig D.O."/>
            <person name="Lalanne C."/>
            <person name="Gautier V."/>
            <person name="Ament-Velasquez S.L."/>
            <person name="Kruys A."/>
            <person name="Hutchinson M.I."/>
            <person name="Powell A.J."/>
            <person name="Barry K."/>
            <person name="Miller A.N."/>
            <person name="Grigoriev I.V."/>
            <person name="Debuchy R."/>
            <person name="Gladieux P."/>
            <person name="Hiltunen Thoren M."/>
            <person name="Johannesson H."/>
        </authorList>
    </citation>
    <scope>NUCLEOTIDE SEQUENCE</scope>
    <source>
        <strain evidence="6">CBS 314.62</strain>
    </source>
</reference>